<accession>A0ACB6QBQ3</accession>
<name>A0ACB6QBQ3_9PLEO</name>
<proteinExistence type="predicted"/>
<evidence type="ECO:0000313" key="2">
    <source>
        <dbReference type="Proteomes" id="UP000799755"/>
    </source>
</evidence>
<dbReference type="EMBL" id="MU003537">
    <property type="protein sequence ID" value="KAF2464404.1"/>
    <property type="molecule type" value="Genomic_DNA"/>
</dbReference>
<sequence>MGRLGVEKSGSYITCIFATKSSSYESENATYRPCINPPTNLPNIRSYGAINLPCHGISWFLLSAKVPLGILRNVIQFAEASIEFPYRTRWHLVGRWLVKLITGLDIRININIVGVRNISHGILVAERIVYRRPTIVYIGGDGLVANMLLRNNIKVRVNEHVMSCLGMIGDVLVTSRVDVYILHCPKLEKYLHADLSTTRLGSFHEKEPYSRTAVSETILTIVRGNPLSRLLLYSSSATLDLLLLCLITETKCFSLECDFHENK</sequence>
<keyword evidence="2" id="KW-1185">Reference proteome</keyword>
<gene>
    <name evidence="1" type="ORF">BDR25DRAFT_361680</name>
</gene>
<reference evidence="1" key="1">
    <citation type="journal article" date="2020" name="Stud. Mycol.">
        <title>101 Dothideomycetes genomes: a test case for predicting lifestyles and emergence of pathogens.</title>
        <authorList>
            <person name="Haridas S."/>
            <person name="Albert R."/>
            <person name="Binder M."/>
            <person name="Bloem J."/>
            <person name="Labutti K."/>
            <person name="Salamov A."/>
            <person name="Andreopoulos B."/>
            <person name="Baker S."/>
            <person name="Barry K."/>
            <person name="Bills G."/>
            <person name="Bluhm B."/>
            <person name="Cannon C."/>
            <person name="Castanera R."/>
            <person name="Culley D."/>
            <person name="Daum C."/>
            <person name="Ezra D."/>
            <person name="Gonzalez J."/>
            <person name="Henrissat B."/>
            <person name="Kuo A."/>
            <person name="Liang C."/>
            <person name="Lipzen A."/>
            <person name="Lutzoni F."/>
            <person name="Magnuson J."/>
            <person name="Mondo S."/>
            <person name="Nolan M."/>
            <person name="Ohm R."/>
            <person name="Pangilinan J."/>
            <person name="Park H.-J."/>
            <person name="Ramirez L."/>
            <person name="Alfaro M."/>
            <person name="Sun H."/>
            <person name="Tritt A."/>
            <person name="Yoshinaga Y."/>
            <person name="Zwiers L.-H."/>
            <person name="Turgeon B."/>
            <person name="Goodwin S."/>
            <person name="Spatafora J."/>
            <person name="Crous P."/>
            <person name="Grigoriev I."/>
        </authorList>
    </citation>
    <scope>NUCLEOTIDE SEQUENCE</scope>
    <source>
        <strain evidence="1">ATCC 200398</strain>
    </source>
</reference>
<protein>
    <submittedName>
        <fullName evidence="1">Uncharacterized protein</fullName>
    </submittedName>
</protein>
<organism evidence="1 2">
    <name type="scientific">Lindgomyces ingoldianus</name>
    <dbReference type="NCBI Taxonomy" id="673940"/>
    <lineage>
        <taxon>Eukaryota</taxon>
        <taxon>Fungi</taxon>
        <taxon>Dikarya</taxon>
        <taxon>Ascomycota</taxon>
        <taxon>Pezizomycotina</taxon>
        <taxon>Dothideomycetes</taxon>
        <taxon>Pleosporomycetidae</taxon>
        <taxon>Pleosporales</taxon>
        <taxon>Lindgomycetaceae</taxon>
        <taxon>Lindgomyces</taxon>
    </lineage>
</organism>
<evidence type="ECO:0000313" key="1">
    <source>
        <dbReference type="EMBL" id="KAF2464404.1"/>
    </source>
</evidence>
<dbReference type="Proteomes" id="UP000799755">
    <property type="component" value="Unassembled WGS sequence"/>
</dbReference>
<comment type="caution">
    <text evidence="1">The sequence shown here is derived from an EMBL/GenBank/DDBJ whole genome shotgun (WGS) entry which is preliminary data.</text>
</comment>